<dbReference type="SMART" id="SM00387">
    <property type="entry name" value="HATPase_c"/>
    <property type="match status" value="1"/>
</dbReference>
<dbReference type="PANTHER" id="PTHR45528">
    <property type="entry name" value="SENSOR HISTIDINE KINASE CPXA"/>
    <property type="match status" value="1"/>
</dbReference>
<evidence type="ECO:0000256" key="12">
    <source>
        <dbReference type="ARBA" id="ARBA00023012"/>
    </source>
</evidence>
<keyword evidence="8" id="KW-0547">Nucleotide-binding</keyword>
<evidence type="ECO:0000256" key="13">
    <source>
        <dbReference type="ARBA" id="ARBA00023136"/>
    </source>
</evidence>
<feature type="transmembrane region" description="Helical" evidence="14">
    <location>
        <begin position="7"/>
        <end position="29"/>
    </location>
</feature>
<dbReference type="Gene3D" id="3.30.565.10">
    <property type="entry name" value="Histidine kinase-like ATPase, C-terminal domain"/>
    <property type="match status" value="1"/>
</dbReference>
<evidence type="ECO:0000256" key="1">
    <source>
        <dbReference type="ARBA" id="ARBA00000085"/>
    </source>
</evidence>
<dbReference type="CDD" id="cd00082">
    <property type="entry name" value="HisKA"/>
    <property type="match status" value="1"/>
</dbReference>
<evidence type="ECO:0000256" key="2">
    <source>
        <dbReference type="ARBA" id="ARBA00004651"/>
    </source>
</evidence>
<dbReference type="Pfam" id="PF02518">
    <property type="entry name" value="HATPase_c"/>
    <property type="match status" value="1"/>
</dbReference>
<keyword evidence="13 14" id="KW-0472">Membrane</keyword>
<keyword evidence="7 14" id="KW-0812">Transmembrane</keyword>
<evidence type="ECO:0000256" key="11">
    <source>
        <dbReference type="ARBA" id="ARBA00022989"/>
    </source>
</evidence>
<evidence type="ECO:0000256" key="14">
    <source>
        <dbReference type="SAM" id="Phobius"/>
    </source>
</evidence>
<dbReference type="SMART" id="SM00388">
    <property type="entry name" value="HisKA"/>
    <property type="match status" value="1"/>
</dbReference>
<feature type="domain" description="Histidine kinase" evidence="15">
    <location>
        <begin position="139"/>
        <end position="354"/>
    </location>
</feature>
<dbReference type="SUPFAM" id="SSF158472">
    <property type="entry name" value="HAMP domain-like"/>
    <property type="match status" value="1"/>
</dbReference>
<keyword evidence="12" id="KW-0902">Two-component regulatory system</keyword>
<evidence type="ECO:0000256" key="10">
    <source>
        <dbReference type="ARBA" id="ARBA00022840"/>
    </source>
</evidence>
<dbReference type="SUPFAM" id="SSF55874">
    <property type="entry name" value="ATPase domain of HSP90 chaperone/DNA topoisomerase II/histidine kinase"/>
    <property type="match status" value="1"/>
</dbReference>
<evidence type="ECO:0000313" key="18">
    <source>
        <dbReference type="Proteomes" id="UP001398420"/>
    </source>
</evidence>
<dbReference type="PROSITE" id="PS50885">
    <property type="entry name" value="HAMP"/>
    <property type="match status" value="1"/>
</dbReference>
<dbReference type="PROSITE" id="PS50109">
    <property type="entry name" value="HIS_KIN"/>
    <property type="match status" value="1"/>
</dbReference>
<keyword evidence="18" id="KW-1185">Reference proteome</keyword>
<gene>
    <name evidence="17" type="ORF">AAF454_12250</name>
</gene>
<dbReference type="Pfam" id="PF00672">
    <property type="entry name" value="HAMP"/>
    <property type="match status" value="1"/>
</dbReference>
<dbReference type="InterPro" id="IPR003661">
    <property type="entry name" value="HisK_dim/P_dom"/>
</dbReference>
<evidence type="ECO:0000256" key="6">
    <source>
        <dbReference type="ARBA" id="ARBA00022679"/>
    </source>
</evidence>
<dbReference type="EMBL" id="JBCEWA010000009">
    <property type="protein sequence ID" value="MEL5989175.1"/>
    <property type="molecule type" value="Genomic_DNA"/>
</dbReference>
<dbReference type="SUPFAM" id="SSF47384">
    <property type="entry name" value="Homodimeric domain of signal transducing histidine kinase"/>
    <property type="match status" value="1"/>
</dbReference>
<dbReference type="EC" id="2.7.13.3" evidence="3"/>
<reference evidence="17 18" key="1">
    <citation type="submission" date="2024-04" db="EMBL/GenBank/DDBJ databases">
        <authorList>
            <person name="Wu Y.S."/>
            <person name="Zhang L."/>
        </authorList>
    </citation>
    <scope>NUCLEOTIDE SEQUENCE [LARGE SCALE GENOMIC DNA]</scope>
    <source>
        <strain evidence="17 18">KG-01</strain>
    </source>
</reference>
<proteinExistence type="predicted"/>
<dbReference type="PANTHER" id="PTHR45528:SF8">
    <property type="entry name" value="HISTIDINE KINASE"/>
    <property type="match status" value="1"/>
</dbReference>
<evidence type="ECO:0000256" key="3">
    <source>
        <dbReference type="ARBA" id="ARBA00012438"/>
    </source>
</evidence>
<dbReference type="Gene3D" id="6.10.340.10">
    <property type="match status" value="1"/>
</dbReference>
<comment type="subcellular location">
    <subcellularLocation>
        <location evidence="2">Cell membrane</location>
        <topology evidence="2">Multi-pass membrane protein</topology>
    </subcellularLocation>
</comment>
<keyword evidence="6" id="KW-0808">Transferase</keyword>
<dbReference type="Pfam" id="PF00512">
    <property type="entry name" value="HisKA"/>
    <property type="match status" value="1"/>
</dbReference>
<evidence type="ECO:0000256" key="7">
    <source>
        <dbReference type="ARBA" id="ARBA00022692"/>
    </source>
</evidence>
<dbReference type="RefSeq" id="WP_087682614.1">
    <property type="nucleotide sequence ID" value="NZ_JBBCRB010000001.1"/>
</dbReference>
<dbReference type="Gene3D" id="1.10.287.130">
    <property type="match status" value="1"/>
</dbReference>
<keyword evidence="9 17" id="KW-0418">Kinase</keyword>
<evidence type="ECO:0000256" key="8">
    <source>
        <dbReference type="ARBA" id="ARBA00022741"/>
    </source>
</evidence>
<evidence type="ECO:0000259" key="16">
    <source>
        <dbReference type="PROSITE" id="PS50885"/>
    </source>
</evidence>
<dbReference type="GO" id="GO:0016301">
    <property type="term" value="F:kinase activity"/>
    <property type="evidence" value="ECO:0007669"/>
    <property type="project" value="UniProtKB-KW"/>
</dbReference>
<dbReference type="InterPro" id="IPR050398">
    <property type="entry name" value="HssS/ArlS-like"/>
</dbReference>
<keyword evidence="10" id="KW-0067">ATP-binding</keyword>
<protein>
    <recommendedName>
        <fullName evidence="3">histidine kinase</fullName>
        <ecNumber evidence="3">2.7.13.3</ecNumber>
    </recommendedName>
</protein>
<accession>A0ABU9LMF5</accession>
<organism evidence="17 18">
    <name type="scientific">Kurthia gibsonii</name>
    <dbReference type="NCBI Taxonomy" id="33946"/>
    <lineage>
        <taxon>Bacteria</taxon>
        <taxon>Bacillati</taxon>
        <taxon>Bacillota</taxon>
        <taxon>Bacilli</taxon>
        <taxon>Bacillales</taxon>
        <taxon>Caryophanaceae</taxon>
        <taxon>Kurthia</taxon>
    </lineage>
</organism>
<evidence type="ECO:0000313" key="17">
    <source>
        <dbReference type="EMBL" id="MEL5989175.1"/>
    </source>
</evidence>
<dbReference type="Proteomes" id="UP001398420">
    <property type="component" value="Unassembled WGS sequence"/>
</dbReference>
<comment type="caution">
    <text evidence="17">The sequence shown here is derived from an EMBL/GenBank/DDBJ whole genome shotgun (WGS) entry which is preliminary data.</text>
</comment>
<dbReference type="InterPro" id="IPR003660">
    <property type="entry name" value="HAMP_dom"/>
</dbReference>
<evidence type="ECO:0000256" key="5">
    <source>
        <dbReference type="ARBA" id="ARBA00022553"/>
    </source>
</evidence>
<dbReference type="InterPro" id="IPR005467">
    <property type="entry name" value="His_kinase_dom"/>
</dbReference>
<dbReference type="CDD" id="cd06225">
    <property type="entry name" value="HAMP"/>
    <property type="match status" value="1"/>
</dbReference>
<feature type="domain" description="HAMP" evidence="16">
    <location>
        <begin position="78"/>
        <end position="124"/>
    </location>
</feature>
<keyword evidence="5" id="KW-0597">Phosphoprotein</keyword>
<dbReference type="InterPro" id="IPR036890">
    <property type="entry name" value="HATPase_C_sf"/>
</dbReference>
<evidence type="ECO:0000256" key="4">
    <source>
        <dbReference type="ARBA" id="ARBA00022475"/>
    </source>
</evidence>
<feature type="transmembrane region" description="Helical" evidence="14">
    <location>
        <begin position="49"/>
        <end position="71"/>
    </location>
</feature>
<dbReference type="InterPro" id="IPR003594">
    <property type="entry name" value="HATPase_dom"/>
</dbReference>
<name>A0ABU9LMF5_9BACL</name>
<sequence>MKLKNKLLTKVLISIMISFFSAVLLLALLSNLSFHFFEQSSVITSKTILFYNISVFLLVLLSFVVILSLLLQKKILYITQIGKNVEEIAKGELGKTIEVKGKDELSQLAQNINYMSCELERRFNYERELEQSKNNLITNISHDVRTPLTSIIGYVNLLEKKQYKSEEEEQEFIKIISTKAQRLNLLINELFDYTKLLSPDFKLNMQSVNMSHMLHQLMNEYEATFDGHELQLQFDIEADLYLQIDTEQMIRVYENLLSNIMKYAKQPSTVQVLCFKKENLVITIFKNRVKVPYNQESLNYLTERFIVGEEQEANRESTGLGLSICKKIIELHEGTLAIHYDKGYFNVIITQPLI</sequence>
<evidence type="ECO:0000259" key="15">
    <source>
        <dbReference type="PROSITE" id="PS50109"/>
    </source>
</evidence>
<keyword evidence="4" id="KW-1003">Cell membrane</keyword>
<dbReference type="InterPro" id="IPR036097">
    <property type="entry name" value="HisK_dim/P_sf"/>
</dbReference>
<keyword evidence="11 14" id="KW-1133">Transmembrane helix</keyword>
<comment type="catalytic activity">
    <reaction evidence="1">
        <text>ATP + protein L-histidine = ADP + protein N-phospho-L-histidine.</text>
        <dbReference type="EC" id="2.7.13.3"/>
    </reaction>
</comment>
<evidence type="ECO:0000256" key="9">
    <source>
        <dbReference type="ARBA" id="ARBA00022777"/>
    </source>
</evidence>